<comment type="similarity">
    <text evidence="1">Belongs to the DNA polymerase type-B family.</text>
</comment>
<keyword evidence="6" id="KW-0239">DNA-directed DNA polymerase</keyword>
<keyword evidence="11" id="KW-1185">Reference proteome</keyword>
<reference evidence="10 11" key="1">
    <citation type="journal article" date="2013" name="Curr. Biol.">
        <title>The Genome of the Foraminiferan Reticulomyxa filosa.</title>
        <authorList>
            <person name="Glockner G."/>
            <person name="Hulsmann N."/>
            <person name="Schleicher M."/>
            <person name="Noegel A.A."/>
            <person name="Eichinger L."/>
            <person name="Gallinger C."/>
            <person name="Pawlowski J."/>
            <person name="Sierra R."/>
            <person name="Euteneuer U."/>
            <person name="Pillet L."/>
            <person name="Moustafa A."/>
            <person name="Platzer M."/>
            <person name="Groth M."/>
            <person name="Szafranski K."/>
            <person name="Schliwa M."/>
        </authorList>
    </citation>
    <scope>NUCLEOTIDE SEQUENCE [LARGE SCALE GENOMIC DNA]</scope>
</reference>
<evidence type="ECO:0000256" key="3">
    <source>
        <dbReference type="ARBA" id="ARBA00022679"/>
    </source>
</evidence>
<keyword evidence="4" id="KW-0548">Nucleotidyltransferase</keyword>
<dbReference type="EC" id="2.7.7.7" evidence="2"/>
<dbReference type="GO" id="GO:0003887">
    <property type="term" value="F:DNA-directed DNA polymerase activity"/>
    <property type="evidence" value="ECO:0007669"/>
    <property type="project" value="UniProtKB-KW"/>
</dbReference>
<dbReference type="PANTHER" id="PTHR33568:SF3">
    <property type="entry name" value="DNA-DIRECTED DNA POLYMERASE"/>
    <property type="match status" value="1"/>
</dbReference>
<dbReference type="Pfam" id="PF03175">
    <property type="entry name" value="DNA_pol_B_2"/>
    <property type="match status" value="1"/>
</dbReference>
<evidence type="ECO:0000313" key="10">
    <source>
        <dbReference type="EMBL" id="ETO13433.1"/>
    </source>
</evidence>
<gene>
    <name evidence="10" type="ORF">RFI_23940</name>
</gene>
<dbReference type="GO" id="GO:0000166">
    <property type="term" value="F:nucleotide binding"/>
    <property type="evidence" value="ECO:0007669"/>
    <property type="project" value="InterPro"/>
</dbReference>
<protein>
    <recommendedName>
        <fullName evidence="2">DNA-directed DNA polymerase</fullName>
        <ecNumber evidence="2">2.7.7.7</ecNumber>
    </recommendedName>
</protein>
<evidence type="ECO:0000256" key="7">
    <source>
        <dbReference type="ARBA" id="ARBA00023125"/>
    </source>
</evidence>
<dbReference type="InterPro" id="IPR023211">
    <property type="entry name" value="DNA_pol_palm_dom_sf"/>
</dbReference>
<dbReference type="SUPFAM" id="SSF56672">
    <property type="entry name" value="DNA/RNA polymerases"/>
    <property type="match status" value="1"/>
</dbReference>
<evidence type="ECO:0000256" key="8">
    <source>
        <dbReference type="ARBA" id="ARBA00049244"/>
    </source>
</evidence>
<accession>X6MHG5</accession>
<comment type="catalytic activity">
    <reaction evidence="8">
        <text>DNA(n) + a 2'-deoxyribonucleoside 5'-triphosphate = DNA(n+1) + diphosphate</text>
        <dbReference type="Rhea" id="RHEA:22508"/>
        <dbReference type="Rhea" id="RHEA-COMP:17339"/>
        <dbReference type="Rhea" id="RHEA-COMP:17340"/>
        <dbReference type="ChEBI" id="CHEBI:33019"/>
        <dbReference type="ChEBI" id="CHEBI:61560"/>
        <dbReference type="ChEBI" id="CHEBI:173112"/>
        <dbReference type="EC" id="2.7.7.7"/>
    </reaction>
</comment>
<feature type="non-terminal residue" evidence="10">
    <location>
        <position position="1"/>
    </location>
</feature>
<evidence type="ECO:0000256" key="1">
    <source>
        <dbReference type="ARBA" id="ARBA00005755"/>
    </source>
</evidence>
<evidence type="ECO:0000256" key="4">
    <source>
        <dbReference type="ARBA" id="ARBA00022695"/>
    </source>
</evidence>
<feature type="domain" description="DNA-directed DNA polymerase family B mitochondria/virus" evidence="9">
    <location>
        <begin position="631"/>
        <end position="949"/>
    </location>
</feature>
<evidence type="ECO:0000256" key="2">
    <source>
        <dbReference type="ARBA" id="ARBA00012417"/>
    </source>
</evidence>
<dbReference type="Proteomes" id="UP000023152">
    <property type="component" value="Unassembled WGS sequence"/>
</dbReference>
<keyword evidence="5" id="KW-0235">DNA replication</keyword>
<evidence type="ECO:0000259" key="9">
    <source>
        <dbReference type="Pfam" id="PF03175"/>
    </source>
</evidence>
<keyword evidence="7" id="KW-0238">DNA-binding</keyword>
<dbReference type="PANTHER" id="PTHR33568">
    <property type="entry name" value="DNA POLYMERASE"/>
    <property type="match status" value="1"/>
</dbReference>
<evidence type="ECO:0000256" key="5">
    <source>
        <dbReference type="ARBA" id="ARBA00022705"/>
    </source>
</evidence>
<keyword evidence="3" id="KW-0808">Transferase</keyword>
<proteinExistence type="inferred from homology"/>
<dbReference type="EMBL" id="ASPP01020606">
    <property type="protein sequence ID" value="ETO13433.1"/>
    <property type="molecule type" value="Genomic_DNA"/>
</dbReference>
<organism evidence="10 11">
    <name type="scientific">Reticulomyxa filosa</name>
    <dbReference type="NCBI Taxonomy" id="46433"/>
    <lineage>
        <taxon>Eukaryota</taxon>
        <taxon>Sar</taxon>
        <taxon>Rhizaria</taxon>
        <taxon>Retaria</taxon>
        <taxon>Foraminifera</taxon>
        <taxon>Monothalamids</taxon>
        <taxon>Reticulomyxidae</taxon>
        <taxon>Reticulomyxa</taxon>
    </lineage>
</organism>
<comment type="caution">
    <text evidence="10">The sequence shown here is derived from an EMBL/GenBank/DDBJ whole genome shotgun (WGS) entry which is preliminary data.</text>
</comment>
<evidence type="ECO:0000256" key="6">
    <source>
        <dbReference type="ARBA" id="ARBA00022932"/>
    </source>
</evidence>
<name>X6MHG5_RETFI</name>
<dbReference type="InterPro" id="IPR004868">
    <property type="entry name" value="DNA-dir_DNA_pol_B_mt/vir"/>
</dbReference>
<dbReference type="GO" id="GO:0003677">
    <property type="term" value="F:DNA binding"/>
    <property type="evidence" value="ECO:0007669"/>
    <property type="project" value="UniProtKB-KW"/>
</dbReference>
<dbReference type="GO" id="GO:0006260">
    <property type="term" value="P:DNA replication"/>
    <property type="evidence" value="ECO:0007669"/>
    <property type="project" value="UniProtKB-KW"/>
</dbReference>
<dbReference type="InterPro" id="IPR043502">
    <property type="entry name" value="DNA/RNA_pol_sf"/>
</dbReference>
<dbReference type="Gene3D" id="3.90.1600.10">
    <property type="entry name" value="Palm domain of DNA polymerase"/>
    <property type="match status" value="1"/>
</dbReference>
<evidence type="ECO:0000313" key="11">
    <source>
        <dbReference type="Proteomes" id="UP000023152"/>
    </source>
</evidence>
<dbReference type="OrthoDB" id="5600037at2759"/>
<sequence>SSKFLCFFNNIFLKNIFFKMETLESVSRELFLRTFDETFGGQVGFKYQFVKIGDVLFNHSSDDFYEIENVVKISTSNENYLKEGSMPLHSIRDFYGYFLKAMDLIPDEHLTDCFMVVVVAKFQSYYSREMDDFNESTMAFFFRDVKRKHATNYSKNIITMSSSSFNTLSEFRFISVKNKGAAKTKRGRPRTYKKSRSVTPEVKGGCRVGSDTEKTYKLVDEKIKVIFPKQKEDDFNCAIYAICRGLSNQINRMSDAMLKPSRASRGRVITPLRLRRDLTRLGIEEKIPLKFSHIEKVVKILKDRYEIKIGVRVFVILEQKLRMIQMTVHEENDEPKIWVDLINLFPVEEHYGLILQRENRVPKKTCRVCSITYRKKHNCTQERAVLNQAFKRRNNMYVYAPQLLVPYEKTVEKAVIPGREWRLSKGKYEEFWNSFGVFDIETFMSDSPDGDEDQLVEIGTKFHRPYAVGFLLKDKFYCFKGPNCIDEWMAMFSDMDLTVCGFNNSSKFVIDGPRVMNMKSVSFNVPSNVAKGKFSHQLIRGFEDVDKYENVVEMDENILFCAMKNIRTRMTKMEWFDAYSIKIIELLLEELKDFKDFNIAMAYGWVGIIEDNYEKLMDYCGQSVPLYPNAWKPYLENDCRSVFWIAKQMQDTFARMLQSKNKVPWMFDYVTISTFAYKNWCHSLRDPELACHSIEIPNTVDKYNFIRAAIYGGTVLNFTRNYKSMDSGKEYKDIKDYLVFYDVCSEYPASQFGVKNFLMAGETEPKDFEPEYPSGPSFWSDNPKEDYEKGYIGFYWVKVFPPRDLLLPIIPRRKMDFSIELVKENRMKSWSTSGLIRVLYPFDGVYSSVILKFAEKFGYKFEFKGMALIYKNKVKGLFRCVDNIYNIKDAEDKKKEAGLDFNPAMRSSAKLMLNAGYGQHCMHARSTQKVIIDSYDGILKYLAKGSILKFSLFNTAKKKKIIAVFENATFENTKPTQNGAIVLDIARTIFFSHLWRLQSRRRSDGTLQMFSEGVVAYGDTDSVIFHADFEKKFGGVGLGHMINEKPGVKIFEFRSNGPKSYIMKSVNQREEVKIEAFKFKGIPLNCKVVKDGKPDHDFDFKKDPVFSEKTLVSFPNNFKRNLSVKAENAFLTFTSVMSTRTINPYQFKSMKYSPEFNLWFPFGYDYSNVSLDYKVNYCLSHIYCPDSAKVETNEAFFARDENENKELNALIACFSPEPVDSLEIGEKLSYESDEEKTAVKRSYSEMLKDESSLPSSHSSLFELDPLMLSFEDEIKAHEVEGNEEGLTFFGKLLTKAQVEYVKKKKQEDPTYNHEEDLDFDMEVILIITFFLFVFVKRDFVNNIESHHDLISLATSACSKSSSNSLVGGFLRFFFSSLIFFQSTNCFFTSSFFLISSCSDIFLIKEKMDWSFQAKKNRKRNFSEFKKEEIALYPGESALSPEQKCAFCEHEFEMISGDSVCIKCGGFIESQDLVNDWAPVKEAFYLPRVYSRDMYFDKKVCAWLKEDNLFNTAGTFISLETLQCPCTWKEKVFYGFYSFNWIEPDYTEEDSQIVNKIDQAFEELSKRYKWKLKKKLNIYYVLSKVIQLRGGDYKLVPNKLTEASLKKLDLYWKNVCDEFGWNFIPSELVKLDWCKDKVLKELHETGQCGSIMVGQLDKKWELKEKRIYYYNKLERAISGKYRPKNETLKRIIVDYTRNNWVFDDQIFQRVYKYFLYSKSIFKKSKPNITGNIVIDVNSFNDNLF</sequence>